<protein>
    <submittedName>
        <fullName evidence="1">Uncharacterized protein</fullName>
    </submittedName>
</protein>
<proteinExistence type="predicted"/>
<name>A0A6J4NLN5_9ACTN</name>
<evidence type="ECO:0000313" key="1">
    <source>
        <dbReference type="EMBL" id="CAA9388023.1"/>
    </source>
</evidence>
<organism evidence="1">
    <name type="scientific">uncultured Rubrobacteraceae bacterium</name>
    <dbReference type="NCBI Taxonomy" id="349277"/>
    <lineage>
        <taxon>Bacteria</taxon>
        <taxon>Bacillati</taxon>
        <taxon>Actinomycetota</taxon>
        <taxon>Rubrobacteria</taxon>
        <taxon>Rubrobacterales</taxon>
        <taxon>Rubrobacteraceae</taxon>
        <taxon>environmental samples</taxon>
    </lineage>
</organism>
<reference evidence="1" key="1">
    <citation type="submission" date="2020-02" db="EMBL/GenBank/DDBJ databases">
        <authorList>
            <person name="Meier V. D."/>
        </authorList>
    </citation>
    <scope>NUCLEOTIDE SEQUENCE</scope>
    <source>
        <strain evidence="1">AVDCRST_MAG03</strain>
    </source>
</reference>
<accession>A0A6J4NLN5</accession>
<gene>
    <name evidence="1" type="ORF">AVDCRST_MAG03-401</name>
</gene>
<feature type="non-terminal residue" evidence="1">
    <location>
        <position position="133"/>
    </location>
</feature>
<dbReference type="AlphaFoldDB" id="A0A6J4NLN5"/>
<feature type="non-terminal residue" evidence="1">
    <location>
        <position position="1"/>
    </location>
</feature>
<dbReference type="EMBL" id="CADCUT010000022">
    <property type="protein sequence ID" value="CAA9388023.1"/>
    <property type="molecule type" value="Genomic_DNA"/>
</dbReference>
<sequence>ERRRAGHHSGRLYPARFPVERARPAELQRRLRRGGGRRVFERGFWYLGVRLYRPGHLLRLQGVAVLHFYRDRVDVAYRVGRAASPVREPHRSVRRGIVAGMRHQRPGDSPLVLRGRPIRIRPSTPKTGTRWRV</sequence>